<gene>
    <name evidence="2" type="ORF">E8L99_17540</name>
</gene>
<evidence type="ECO:0000313" key="2">
    <source>
        <dbReference type="EMBL" id="QCK87431.1"/>
    </source>
</evidence>
<keyword evidence="3" id="KW-1185">Reference proteome</keyword>
<dbReference type="InterPro" id="IPR016568">
    <property type="entry name" value="Sulphur_oxidation_SoxY"/>
</dbReference>
<sequence length="155" mass="15976">MGPPPDARPIDRRTVLGAAAGLLVLTALRPVGATPAEMADAIRAFTGGAPVIAGRVKLDIPPLTENGNAVPLAVTVESPMTLADHVTAIAVFNEKNPQPHVATATFGPRAGRAGFQTRIRLADSQIVTAVARMSDGRFFSDSAEVVVTLAACLEG</sequence>
<dbReference type="KEGG" id="paqt:E8L99_17540"/>
<feature type="domain" description="Ig-like SoxY" evidence="1">
    <location>
        <begin position="43"/>
        <end position="152"/>
    </location>
</feature>
<evidence type="ECO:0000313" key="3">
    <source>
        <dbReference type="Proteomes" id="UP000298588"/>
    </source>
</evidence>
<reference evidence="2 3" key="1">
    <citation type="submission" date="2019-04" db="EMBL/GenBank/DDBJ databases">
        <title>Phreatobacter aquaticus sp. nov.</title>
        <authorList>
            <person name="Choi A."/>
            <person name="Baek K."/>
        </authorList>
    </citation>
    <scope>NUCLEOTIDE SEQUENCE [LARGE SCALE GENOMIC DNA]</scope>
    <source>
        <strain evidence="2 3">NMCR1094</strain>
    </source>
</reference>
<organism evidence="2 3">
    <name type="scientific">Phreatobacter aquaticus</name>
    <dbReference type="NCBI Taxonomy" id="2570229"/>
    <lineage>
        <taxon>Bacteria</taxon>
        <taxon>Pseudomonadati</taxon>
        <taxon>Pseudomonadota</taxon>
        <taxon>Alphaproteobacteria</taxon>
        <taxon>Hyphomicrobiales</taxon>
        <taxon>Phreatobacteraceae</taxon>
        <taxon>Phreatobacter</taxon>
    </lineage>
</organism>
<accession>A0A4D7QLK0</accession>
<dbReference type="RefSeq" id="WP_137100760.1">
    <property type="nucleotide sequence ID" value="NZ_CP039865.1"/>
</dbReference>
<dbReference type="InterPro" id="IPR030997">
    <property type="entry name" value="SoxY_para_1"/>
</dbReference>
<evidence type="ECO:0000259" key="1">
    <source>
        <dbReference type="Pfam" id="PF13501"/>
    </source>
</evidence>
<proteinExistence type="predicted"/>
<dbReference type="AlphaFoldDB" id="A0A4D7QLK0"/>
<dbReference type="Proteomes" id="UP000298588">
    <property type="component" value="Chromosome"/>
</dbReference>
<dbReference type="EMBL" id="CP039865">
    <property type="protein sequence ID" value="QCK87431.1"/>
    <property type="molecule type" value="Genomic_DNA"/>
</dbReference>
<name>A0A4D7QLK0_9HYPH</name>
<dbReference type="NCBIfam" id="TIGR04487">
    <property type="entry name" value="SoxY_para_1"/>
    <property type="match status" value="1"/>
</dbReference>
<dbReference type="OrthoDB" id="9804570at2"/>
<dbReference type="Pfam" id="PF13501">
    <property type="entry name" value="SoxY"/>
    <property type="match status" value="1"/>
</dbReference>
<dbReference type="InterPro" id="IPR032711">
    <property type="entry name" value="SoxY"/>
</dbReference>
<dbReference type="PROSITE" id="PS51318">
    <property type="entry name" value="TAT"/>
    <property type="match status" value="1"/>
</dbReference>
<dbReference type="PIRSF" id="PIRSF010312">
    <property type="entry name" value="Sulphur_oxidation_SoxY"/>
    <property type="match status" value="1"/>
</dbReference>
<dbReference type="InterPro" id="IPR006311">
    <property type="entry name" value="TAT_signal"/>
</dbReference>
<dbReference type="Gene3D" id="2.60.40.2470">
    <property type="entry name" value="SoxY domain"/>
    <property type="match status" value="1"/>
</dbReference>
<protein>
    <submittedName>
        <fullName evidence="2">SoxY-related AACIE arm protein</fullName>
    </submittedName>
</protein>
<dbReference type="InterPro" id="IPR038162">
    <property type="entry name" value="SoxY_sf"/>
</dbReference>